<evidence type="ECO:0008006" key="4">
    <source>
        <dbReference type="Google" id="ProtNLM"/>
    </source>
</evidence>
<name>A0A419RW14_9SPHN</name>
<evidence type="ECO:0000256" key="1">
    <source>
        <dbReference type="SAM" id="MobiDB-lite"/>
    </source>
</evidence>
<protein>
    <recommendedName>
        <fullName evidence="4">META domain-containing protein</fullName>
    </recommendedName>
</protein>
<dbReference type="EMBL" id="RAHX01000001">
    <property type="protein sequence ID" value="RJY09982.1"/>
    <property type="molecule type" value="Genomic_DNA"/>
</dbReference>
<feature type="compositionally biased region" description="Basic and acidic residues" evidence="1">
    <location>
        <begin position="132"/>
        <end position="144"/>
    </location>
</feature>
<gene>
    <name evidence="2" type="ORF">D6201_12040</name>
</gene>
<proteinExistence type="predicted"/>
<dbReference type="RefSeq" id="WP_120048992.1">
    <property type="nucleotide sequence ID" value="NZ_RAHX01000001.1"/>
</dbReference>
<feature type="region of interest" description="Disordered" evidence="1">
    <location>
        <begin position="132"/>
        <end position="182"/>
    </location>
</feature>
<dbReference type="OrthoDB" id="7410492at2"/>
<dbReference type="AlphaFoldDB" id="A0A419RW14"/>
<evidence type="ECO:0000313" key="2">
    <source>
        <dbReference type="EMBL" id="RJY09982.1"/>
    </source>
</evidence>
<keyword evidence="3" id="KW-1185">Reference proteome</keyword>
<evidence type="ECO:0000313" key="3">
    <source>
        <dbReference type="Proteomes" id="UP000285232"/>
    </source>
</evidence>
<sequence>MAAIFGVTGTRLLDWRAWFDGPERGTWRAKTLDGVDVRERRMWVVIEDGEIVAGRDGCNYWGWETEPDPATGERGIISTLAACGPEPGDEAYGALSFGTPEMQLRPADHLVLRAMGHEGIFIRWTDEMEEAEHAADEREMERQRALQPKVRSPVYPAAPPGPPTARPPPPPPAPAASPPPAD</sequence>
<dbReference type="Proteomes" id="UP000285232">
    <property type="component" value="Unassembled WGS sequence"/>
</dbReference>
<organism evidence="2 3">
    <name type="scientific">Aurantiacibacter aquimixticola</name>
    <dbReference type="NCBI Taxonomy" id="1958945"/>
    <lineage>
        <taxon>Bacteria</taxon>
        <taxon>Pseudomonadati</taxon>
        <taxon>Pseudomonadota</taxon>
        <taxon>Alphaproteobacteria</taxon>
        <taxon>Sphingomonadales</taxon>
        <taxon>Erythrobacteraceae</taxon>
        <taxon>Aurantiacibacter</taxon>
    </lineage>
</organism>
<comment type="caution">
    <text evidence="2">The sequence shown here is derived from an EMBL/GenBank/DDBJ whole genome shotgun (WGS) entry which is preliminary data.</text>
</comment>
<feature type="compositionally biased region" description="Pro residues" evidence="1">
    <location>
        <begin position="156"/>
        <end position="182"/>
    </location>
</feature>
<reference evidence="2 3" key="1">
    <citation type="journal article" date="2017" name="Int. J. Syst. Evol. Microbiol.">
        <title>Erythrobacter aquimixticola sp. nov., isolated from the junction between the ocean and a freshwater spring.</title>
        <authorList>
            <person name="Park S."/>
            <person name="Jung Y.T."/>
            <person name="Choi S.J."/>
            <person name="Yoon J.H."/>
        </authorList>
    </citation>
    <scope>NUCLEOTIDE SEQUENCE [LARGE SCALE GENOMIC DNA]</scope>
    <source>
        <strain evidence="2 3">JSSK-14</strain>
    </source>
</reference>
<accession>A0A419RW14</accession>